<evidence type="ECO:0000256" key="7">
    <source>
        <dbReference type="ARBA" id="ARBA00022793"/>
    </source>
</evidence>
<evidence type="ECO:0000256" key="1">
    <source>
        <dbReference type="ARBA" id="ARBA00001041"/>
    </source>
</evidence>
<dbReference type="Pfam" id="PF02775">
    <property type="entry name" value="TPP_enzyme_C"/>
    <property type="match status" value="1"/>
</dbReference>
<dbReference type="InterPro" id="IPR029035">
    <property type="entry name" value="DHS-like_NAD/FAD-binding_dom"/>
</dbReference>
<evidence type="ECO:0000256" key="8">
    <source>
        <dbReference type="ARBA" id="ARBA00022842"/>
    </source>
</evidence>
<evidence type="ECO:0000256" key="12">
    <source>
        <dbReference type="RuleBase" id="RU362132"/>
    </source>
</evidence>
<dbReference type="EC" id="4.1.1.1" evidence="4"/>
<dbReference type="GO" id="GO:0000949">
    <property type="term" value="P:aromatic amino acid family catabolic process to alcohol via Ehrlich pathway"/>
    <property type="evidence" value="ECO:0007669"/>
    <property type="project" value="TreeGrafter"/>
</dbReference>
<evidence type="ECO:0000313" key="16">
    <source>
        <dbReference type="EMBL" id="KAL1589570.1"/>
    </source>
</evidence>
<feature type="domain" description="Thiamine pyrophosphate enzyme N-terminal TPP-binding" evidence="15">
    <location>
        <begin position="4"/>
        <end position="110"/>
    </location>
</feature>
<dbReference type="PANTHER" id="PTHR43452">
    <property type="entry name" value="PYRUVATE DECARBOXYLASE"/>
    <property type="match status" value="1"/>
</dbReference>
<dbReference type="GO" id="GO:0005634">
    <property type="term" value="C:nucleus"/>
    <property type="evidence" value="ECO:0007669"/>
    <property type="project" value="TreeGrafter"/>
</dbReference>
<reference evidence="16 17" key="1">
    <citation type="journal article" date="2020" name="Microbiol. Resour. Announc.">
        <title>Draft Genome Sequence of a Cladosporium Species Isolated from the Mesophotic Ascidian Didemnum maculosum.</title>
        <authorList>
            <person name="Gioti A."/>
            <person name="Siaperas R."/>
            <person name="Nikolaivits E."/>
            <person name="Le Goff G."/>
            <person name="Ouazzani J."/>
            <person name="Kotoulas G."/>
            <person name="Topakas E."/>
        </authorList>
    </citation>
    <scope>NUCLEOTIDE SEQUENCE [LARGE SCALE GENOMIC DNA]</scope>
    <source>
        <strain evidence="16 17">TM138-S3</strain>
    </source>
</reference>
<name>A0AB34L1Y8_9PEZI</name>
<keyword evidence="7" id="KW-0210">Decarboxylase</keyword>
<evidence type="ECO:0000256" key="11">
    <source>
        <dbReference type="PIRSR" id="PIRSR036565-2"/>
    </source>
</evidence>
<comment type="similarity">
    <text evidence="3 12">Belongs to the TPP enzyme family.</text>
</comment>
<evidence type="ECO:0000259" key="15">
    <source>
        <dbReference type="Pfam" id="PF02776"/>
    </source>
</evidence>
<keyword evidence="6 11" id="KW-0479">Metal-binding</keyword>
<dbReference type="Gene3D" id="3.40.50.1220">
    <property type="entry name" value="TPP-binding domain"/>
    <property type="match status" value="1"/>
</dbReference>
<dbReference type="Pfam" id="PF02776">
    <property type="entry name" value="TPP_enzyme_N"/>
    <property type="match status" value="1"/>
</dbReference>
<dbReference type="GeneID" id="96002990"/>
<accession>A0AB34L1Y8</accession>
<evidence type="ECO:0000313" key="17">
    <source>
        <dbReference type="Proteomes" id="UP000803884"/>
    </source>
</evidence>
<dbReference type="FunFam" id="3.40.50.970:FF:000024">
    <property type="entry name" value="Pyruvate decarboxylase isozyme"/>
    <property type="match status" value="1"/>
</dbReference>
<feature type="binding site" evidence="11">
    <location>
        <position position="469"/>
    </location>
    <ligand>
        <name>Mg(2+)</name>
        <dbReference type="ChEBI" id="CHEBI:18420"/>
    </ligand>
</feature>
<keyword evidence="9 12" id="KW-0786">Thiamine pyrophosphate</keyword>
<dbReference type="EMBL" id="JAAQHG020000004">
    <property type="protein sequence ID" value="KAL1589570.1"/>
    <property type="molecule type" value="Genomic_DNA"/>
</dbReference>
<dbReference type="InterPro" id="IPR011766">
    <property type="entry name" value="TPP_enzyme_TPP-bd"/>
</dbReference>
<evidence type="ECO:0000256" key="5">
    <source>
        <dbReference type="ARBA" id="ARBA00014422"/>
    </source>
</evidence>
<dbReference type="AlphaFoldDB" id="A0AB34L1Y8"/>
<evidence type="ECO:0000259" key="13">
    <source>
        <dbReference type="Pfam" id="PF00205"/>
    </source>
</evidence>
<dbReference type="InterPro" id="IPR047214">
    <property type="entry name" value="TPP_PDC_IPDC"/>
</dbReference>
<evidence type="ECO:0000259" key="14">
    <source>
        <dbReference type="Pfam" id="PF02775"/>
    </source>
</evidence>
<dbReference type="InterPro" id="IPR012000">
    <property type="entry name" value="Thiamin_PyroP_enz_cen_dom"/>
</dbReference>
<gene>
    <name evidence="16" type="ORF">WHR41_01546</name>
</gene>
<dbReference type="InterPro" id="IPR012110">
    <property type="entry name" value="PDC/IPDC-like"/>
</dbReference>
<dbReference type="InterPro" id="IPR029061">
    <property type="entry name" value="THDP-binding"/>
</dbReference>
<dbReference type="InterPro" id="IPR047213">
    <property type="entry name" value="TPP_PYR_PDC_IPDC-like"/>
</dbReference>
<dbReference type="PIRSF" id="PIRSF036565">
    <property type="entry name" value="Pyruvt_ip_decrb"/>
    <property type="match status" value="1"/>
</dbReference>
<feature type="domain" description="Thiamine pyrophosphate enzyme TPP-binding" evidence="14">
    <location>
        <begin position="398"/>
        <end position="507"/>
    </location>
</feature>
<feature type="domain" description="Thiamine pyrophosphate enzyme central" evidence="13">
    <location>
        <begin position="200"/>
        <end position="330"/>
    </location>
</feature>
<dbReference type="CDD" id="cd07038">
    <property type="entry name" value="TPP_PYR_PDC_IPDC_like"/>
    <property type="match status" value="1"/>
</dbReference>
<dbReference type="FunFam" id="3.40.50.970:FF:000019">
    <property type="entry name" value="Pyruvate decarboxylase isozyme"/>
    <property type="match status" value="1"/>
</dbReference>
<comment type="catalytic activity">
    <reaction evidence="1">
        <text>a 2-oxocarboxylate + H(+) = an aldehyde + CO2</text>
        <dbReference type="Rhea" id="RHEA:11628"/>
        <dbReference type="ChEBI" id="CHEBI:15378"/>
        <dbReference type="ChEBI" id="CHEBI:16526"/>
        <dbReference type="ChEBI" id="CHEBI:17478"/>
        <dbReference type="ChEBI" id="CHEBI:35179"/>
        <dbReference type="EC" id="4.1.1.1"/>
    </reaction>
</comment>
<dbReference type="Proteomes" id="UP000803884">
    <property type="component" value="Unassembled WGS sequence"/>
</dbReference>
<comment type="cofactor">
    <cofactor evidence="2">
        <name>thiamine diphosphate</name>
        <dbReference type="ChEBI" id="CHEBI:58937"/>
    </cofactor>
</comment>
<evidence type="ECO:0000256" key="6">
    <source>
        <dbReference type="ARBA" id="ARBA00022723"/>
    </source>
</evidence>
<dbReference type="PANTHER" id="PTHR43452:SF30">
    <property type="entry name" value="PYRUVATE DECARBOXYLASE ISOZYME 1-RELATED"/>
    <property type="match status" value="1"/>
</dbReference>
<feature type="binding site" evidence="11">
    <location>
        <position position="471"/>
    </location>
    <ligand>
        <name>Mg(2+)</name>
        <dbReference type="ChEBI" id="CHEBI:18420"/>
    </ligand>
</feature>
<dbReference type="Gene3D" id="3.40.50.970">
    <property type="match status" value="2"/>
</dbReference>
<dbReference type="GO" id="GO:0000287">
    <property type="term" value="F:magnesium ion binding"/>
    <property type="evidence" value="ECO:0007669"/>
    <property type="project" value="InterPro"/>
</dbReference>
<dbReference type="GO" id="GO:0005829">
    <property type="term" value="C:cytosol"/>
    <property type="evidence" value="ECO:0007669"/>
    <property type="project" value="TreeGrafter"/>
</dbReference>
<keyword evidence="17" id="KW-1185">Reference proteome</keyword>
<organism evidence="16 17">
    <name type="scientific">Cladosporium halotolerans</name>
    <dbReference type="NCBI Taxonomy" id="1052096"/>
    <lineage>
        <taxon>Eukaryota</taxon>
        <taxon>Fungi</taxon>
        <taxon>Dikarya</taxon>
        <taxon>Ascomycota</taxon>
        <taxon>Pezizomycotina</taxon>
        <taxon>Dothideomycetes</taxon>
        <taxon>Dothideomycetidae</taxon>
        <taxon>Cladosporiales</taxon>
        <taxon>Cladosporiaceae</taxon>
        <taxon>Cladosporium</taxon>
    </lineage>
</organism>
<evidence type="ECO:0000256" key="9">
    <source>
        <dbReference type="ARBA" id="ARBA00023052"/>
    </source>
</evidence>
<sequence length="571" mass="62304">MSIKVGNYLFTRLKQLGIDTVFGVPGDYELALLDLIGESGVDFCGNPNELIAGYAADGYGRMKGAGSFVTTFGPGELSAYCSQAGAYAEFVPVAHVVGYPGRPAMKNHTLMHHTLGTGEFGMYREMAEKISVDTTVLMDPQTAPAEIDRCLTAMMQQSRPVYIGVPVDMSHLECDGTGLKTPLKTALSPNNASLETRVVSKLREWMETSKQPIIIVDGNAVRNNVADKCRVLSQLTGFPTFTTYMGKGGVDETTPNFGGLYTGAGTYEGVKRAVESADAVFWVGNVQTDFNTGEFTDQVSEDVTAEFQRYYVKIGKERYDLKMVHVLDALVNDLKKHPLTRTSTPSVNWDPYPMNSPERPAHLTQDYLWPTLGKFLQPGDFLIGETGTSAFGLGCSKLPRGASMYNQTVFGSIGYATGAAVGAFKAIRETGAFKRCILVTGEGSLHLTVQAFADLLKLGLRPVVFVLNNDGYTVERLIHGEDAFYNKLPNWDYSKLAPAFGPDHQSRYYGPIGTPDELDKVLADKQFAQAGCFQLVELKLGRLDAPLPLRMATAAVEAFNQRSERNGSKKL</sequence>
<dbReference type="RefSeq" id="XP_069232675.1">
    <property type="nucleotide sequence ID" value="XM_069370152.1"/>
</dbReference>
<comment type="cofactor">
    <cofactor evidence="11">
        <name>Mg(2+)</name>
        <dbReference type="ChEBI" id="CHEBI:18420"/>
    </cofactor>
    <text evidence="11">Binds 1 Mg(2+) per subunit.</text>
</comment>
<evidence type="ECO:0000256" key="2">
    <source>
        <dbReference type="ARBA" id="ARBA00001964"/>
    </source>
</evidence>
<dbReference type="GO" id="GO:0030976">
    <property type="term" value="F:thiamine pyrophosphate binding"/>
    <property type="evidence" value="ECO:0007669"/>
    <property type="project" value="InterPro"/>
</dbReference>
<dbReference type="GO" id="GO:0004737">
    <property type="term" value="F:pyruvate decarboxylase activity"/>
    <property type="evidence" value="ECO:0007669"/>
    <property type="project" value="UniProtKB-EC"/>
</dbReference>
<dbReference type="InterPro" id="IPR012001">
    <property type="entry name" value="Thiamin_PyroP_enz_TPP-bd_dom"/>
</dbReference>
<proteinExistence type="inferred from homology"/>
<protein>
    <recommendedName>
        <fullName evidence="5">Pyruvate decarboxylase</fullName>
        <ecNumber evidence="4">4.1.1.1</ecNumber>
    </recommendedName>
</protein>
<evidence type="ECO:0000256" key="3">
    <source>
        <dbReference type="ARBA" id="ARBA00007812"/>
    </source>
</evidence>
<dbReference type="Pfam" id="PF00205">
    <property type="entry name" value="TPP_enzyme_M"/>
    <property type="match status" value="1"/>
</dbReference>
<comment type="caution">
    <text evidence="16">The sequence shown here is derived from an EMBL/GenBank/DDBJ whole genome shotgun (WGS) entry which is preliminary data.</text>
</comment>
<keyword evidence="8 11" id="KW-0460">Magnesium</keyword>
<dbReference type="SUPFAM" id="SSF52518">
    <property type="entry name" value="Thiamin diphosphate-binding fold (THDP-binding)"/>
    <property type="match status" value="2"/>
</dbReference>
<evidence type="ECO:0000256" key="4">
    <source>
        <dbReference type="ARBA" id="ARBA00013202"/>
    </source>
</evidence>
<dbReference type="SUPFAM" id="SSF52467">
    <property type="entry name" value="DHS-like NAD/FAD-binding domain"/>
    <property type="match status" value="1"/>
</dbReference>
<dbReference type="CDD" id="cd02005">
    <property type="entry name" value="TPP_PDC_IPDC"/>
    <property type="match status" value="1"/>
</dbReference>
<keyword evidence="10" id="KW-0456">Lyase</keyword>
<evidence type="ECO:0000256" key="10">
    <source>
        <dbReference type="ARBA" id="ARBA00023239"/>
    </source>
</evidence>